<evidence type="ECO:0000313" key="8">
    <source>
        <dbReference type="EMBL" id="KAF5796877.1"/>
    </source>
</evidence>
<organism evidence="8 9">
    <name type="scientific">Helianthus annuus</name>
    <name type="common">Common sunflower</name>
    <dbReference type="NCBI Taxonomy" id="4232"/>
    <lineage>
        <taxon>Eukaryota</taxon>
        <taxon>Viridiplantae</taxon>
        <taxon>Streptophyta</taxon>
        <taxon>Embryophyta</taxon>
        <taxon>Tracheophyta</taxon>
        <taxon>Spermatophyta</taxon>
        <taxon>Magnoliopsida</taxon>
        <taxon>eudicotyledons</taxon>
        <taxon>Gunneridae</taxon>
        <taxon>Pentapetalae</taxon>
        <taxon>asterids</taxon>
        <taxon>campanulids</taxon>
        <taxon>Asterales</taxon>
        <taxon>Asteraceae</taxon>
        <taxon>Asteroideae</taxon>
        <taxon>Heliantheae alliance</taxon>
        <taxon>Heliantheae</taxon>
        <taxon>Helianthus</taxon>
    </lineage>
</organism>
<dbReference type="Proteomes" id="UP000215914">
    <property type="component" value="Unassembled WGS sequence"/>
</dbReference>
<evidence type="ECO:0000256" key="3">
    <source>
        <dbReference type="ARBA" id="ARBA00022692"/>
    </source>
</evidence>
<proteinExistence type="inferred from homology"/>
<keyword evidence="3 7" id="KW-0812">Transmembrane</keyword>
<feature type="transmembrane region" description="Helical" evidence="7">
    <location>
        <begin position="89"/>
        <end position="112"/>
    </location>
</feature>
<dbReference type="Gramene" id="mRNA:HanXRQr2_Chr08g0357011">
    <property type="protein sequence ID" value="mRNA:HanXRQr2_Chr08g0357011"/>
    <property type="gene ID" value="HanXRQr2_Chr08g0357011"/>
</dbReference>
<evidence type="ECO:0000256" key="5">
    <source>
        <dbReference type="ARBA" id="ARBA00023136"/>
    </source>
</evidence>
<comment type="similarity">
    <text evidence="2">Belongs to the major facilitator superfamily. Proton-dependent oligopeptide transporter (POT/PTR) (TC 2.A.17) family.</text>
</comment>
<sequence length="189" mass="21269">MTDGYGCHMAASRFATQERFFDRASIMTPDDGENPHPWKLCTVTQVEEVKCVLRLLPIWLCTILLSIVFIQMISLFVEQGATMNRKNSNFYISPASMTVFDIISTSVFIIYYDKLILPLYVKITKPKPNPPSELQRMEIGLAIATAAIITAGVVEHHRLKYASEGPKETSSLSIFWQTPQYVLVGVDCS</sequence>
<evidence type="ECO:0000313" key="9">
    <source>
        <dbReference type="Proteomes" id="UP000215914"/>
    </source>
</evidence>
<name>A0A9K3IHI6_HELAN</name>
<protein>
    <submittedName>
        <fullName evidence="8">Proton-dependent oligopeptide transporter family</fullName>
    </submittedName>
</protein>
<dbReference type="EMBL" id="MNCJ02000323">
    <property type="protein sequence ID" value="KAF5796877.1"/>
    <property type="molecule type" value="Genomic_DNA"/>
</dbReference>
<evidence type="ECO:0000256" key="1">
    <source>
        <dbReference type="ARBA" id="ARBA00004141"/>
    </source>
</evidence>
<keyword evidence="4 7" id="KW-1133">Transmembrane helix</keyword>
<dbReference type="InterPro" id="IPR000109">
    <property type="entry name" value="POT_fam"/>
</dbReference>
<feature type="transmembrane region" description="Helical" evidence="7">
    <location>
        <begin position="56"/>
        <end position="77"/>
    </location>
</feature>
<gene>
    <name evidence="8" type="ORF">HanXRQr2_Chr08g0357011</name>
</gene>
<dbReference type="Pfam" id="PF00854">
    <property type="entry name" value="PTR2"/>
    <property type="match status" value="1"/>
</dbReference>
<comment type="similarity">
    <text evidence="6">Belongs to the major facilitator superfamily. Phosphate:H(+) symporter (TC 2.A.1.9) family.</text>
</comment>
<evidence type="ECO:0000256" key="6">
    <source>
        <dbReference type="ARBA" id="ARBA00044504"/>
    </source>
</evidence>
<comment type="subcellular location">
    <subcellularLocation>
        <location evidence="1">Membrane</location>
        <topology evidence="1">Multi-pass membrane protein</topology>
    </subcellularLocation>
</comment>
<dbReference type="PANTHER" id="PTHR11654">
    <property type="entry name" value="OLIGOPEPTIDE TRANSPORTER-RELATED"/>
    <property type="match status" value="1"/>
</dbReference>
<dbReference type="Gene3D" id="1.20.1250.20">
    <property type="entry name" value="MFS general substrate transporter like domains"/>
    <property type="match status" value="1"/>
</dbReference>
<reference evidence="8" key="2">
    <citation type="submission" date="2020-06" db="EMBL/GenBank/DDBJ databases">
        <title>Helianthus annuus Genome sequencing and assembly Release 2.</title>
        <authorList>
            <person name="Gouzy J."/>
            <person name="Langlade N."/>
            <person name="Munos S."/>
        </authorList>
    </citation>
    <scope>NUCLEOTIDE SEQUENCE</scope>
    <source>
        <tissue evidence="8">Leaves</tissue>
    </source>
</reference>
<keyword evidence="5 7" id="KW-0472">Membrane</keyword>
<evidence type="ECO:0000256" key="4">
    <source>
        <dbReference type="ARBA" id="ARBA00022989"/>
    </source>
</evidence>
<dbReference type="AlphaFoldDB" id="A0A9K3IHI6"/>
<comment type="caution">
    <text evidence="8">The sequence shown here is derived from an EMBL/GenBank/DDBJ whole genome shotgun (WGS) entry which is preliminary data.</text>
</comment>
<evidence type="ECO:0000256" key="2">
    <source>
        <dbReference type="ARBA" id="ARBA00005982"/>
    </source>
</evidence>
<dbReference type="GO" id="GO:0016020">
    <property type="term" value="C:membrane"/>
    <property type="evidence" value="ECO:0007669"/>
    <property type="project" value="UniProtKB-SubCell"/>
</dbReference>
<dbReference type="InterPro" id="IPR036259">
    <property type="entry name" value="MFS_trans_sf"/>
</dbReference>
<accession>A0A9K3IHI6</accession>
<evidence type="ECO:0000256" key="7">
    <source>
        <dbReference type="SAM" id="Phobius"/>
    </source>
</evidence>
<keyword evidence="9" id="KW-1185">Reference proteome</keyword>
<dbReference type="GO" id="GO:0022857">
    <property type="term" value="F:transmembrane transporter activity"/>
    <property type="evidence" value="ECO:0007669"/>
    <property type="project" value="InterPro"/>
</dbReference>
<reference evidence="8" key="1">
    <citation type="journal article" date="2017" name="Nature">
        <title>The sunflower genome provides insights into oil metabolism, flowering and Asterid evolution.</title>
        <authorList>
            <person name="Badouin H."/>
            <person name="Gouzy J."/>
            <person name="Grassa C.J."/>
            <person name="Murat F."/>
            <person name="Staton S.E."/>
            <person name="Cottret L."/>
            <person name="Lelandais-Briere C."/>
            <person name="Owens G.L."/>
            <person name="Carrere S."/>
            <person name="Mayjonade B."/>
            <person name="Legrand L."/>
            <person name="Gill N."/>
            <person name="Kane N.C."/>
            <person name="Bowers J.E."/>
            <person name="Hubner S."/>
            <person name="Bellec A."/>
            <person name="Berard A."/>
            <person name="Berges H."/>
            <person name="Blanchet N."/>
            <person name="Boniface M.C."/>
            <person name="Brunel D."/>
            <person name="Catrice O."/>
            <person name="Chaidir N."/>
            <person name="Claudel C."/>
            <person name="Donnadieu C."/>
            <person name="Faraut T."/>
            <person name="Fievet G."/>
            <person name="Helmstetter N."/>
            <person name="King M."/>
            <person name="Knapp S.J."/>
            <person name="Lai Z."/>
            <person name="Le Paslier M.C."/>
            <person name="Lippi Y."/>
            <person name="Lorenzon L."/>
            <person name="Mandel J.R."/>
            <person name="Marage G."/>
            <person name="Marchand G."/>
            <person name="Marquand E."/>
            <person name="Bret-Mestries E."/>
            <person name="Morien E."/>
            <person name="Nambeesan S."/>
            <person name="Nguyen T."/>
            <person name="Pegot-Espagnet P."/>
            <person name="Pouilly N."/>
            <person name="Raftis F."/>
            <person name="Sallet E."/>
            <person name="Schiex T."/>
            <person name="Thomas J."/>
            <person name="Vandecasteele C."/>
            <person name="Vares D."/>
            <person name="Vear F."/>
            <person name="Vautrin S."/>
            <person name="Crespi M."/>
            <person name="Mangin B."/>
            <person name="Burke J.M."/>
            <person name="Salse J."/>
            <person name="Munos S."/>
            <person name="Vincourt P."/>
            <person name="Rieseberg L.H."/>
            <person name="Langlade N.B."/>
        </authorList>
    </citation>
    <scope>NUCLEOTIDE SEQUENCE</scope>
    <source>
        <tissue evidence="8">Leaves</tissue>
    </source>
</reference>